<evidence type="ECO:0000259" key="2">
    <source>
        <dbReference type="PROSITE" id="PS50883"/>
    </source>
</evidence>
<sequence length="884" mass="97112">MTVPTFPLARIRVTVWSVVAFFLAALALGAALLMQRMRQADLADSEAQVVHFVAGAEAALNRVLLGFDVLLASTDEMLGLSALEGRPLDAATASQVLRRATRQNLMVRFVALLDDQGRVLASSDPAAEQLVVEVPERFLRQVLDPSVASMVVSPPMVSFASSESVLYMARAVHMEDGRRLLALAQVPVAMLVPVLMQSVDIAGLEVTFERQDGELLLAVPAASVARRAVPQPLQPGAHWGRQARLSQVDALVVAQPSLYPQLWISASLSTEAALAGSRTERMGVLWAALLFAAMVLGAGVLVQSYLVRMYAARQEITQAKATLDQALGSMVSGFMLLDAQRRVVQWNRRYEELFPWLQGSLVEGLPFEVALEISARCQLPGASEAQRSEWVQRRMLLLYNPDGCSFEQYLTPGMYVQVTERPTPEGGRVISYHDVTELRRASAEIESLAFYDPLTGLPNRRMLLDRLGQATQQVQRSGHTGALLFLDLDHFKVLNDTRGHEVGDQLLQQVAQRLKASVRSCDVVARLGGDEFVVLLGELSSDAAQAAWQVQHVGEKILHALAQPYMLDGQVHRSSCSVGAALFSDGSQSAVELLKRADIAMYQVKAQRGNALCFFDPQMEVEINQRARLETDLQTALVEGQFELHYQPQFTLAGQMVGVEALLRWSHPQRGMVSPGEFIAAAEDSGLIVPLGQWVLRQACMQLAAWQQVPHCASLQLAVNVSARQFRQPDFAQQVIAQIQQAGAPAHRLKLELTESLVLEDVQDSIAKMHQLRTKGVRFSMDDFGTGHSSLAYLTRLPLHQLKIDQSFVRHIGQQHTDDVIVQTIIGMARTLELEVIAEGVETPAQRDFLADHGCTLYQGYLYGRPMPVQELVARAAQAGQGVA</sequence>
<feature type="domain" description="EAL" evidence="2">
    <location>
        <begin position="626"/>
        <end position="880"/>
    </location>
</feature>
<dbReference type="Gene3D" id="3.30.70.270">
    <property type="match status" value="1"/>
</dbReference>
<dbReference type="SMART" id="SM00052">
    <property type="entry name" value="EAL"/>
    <property type="match status" value="1"/>
</dbReference>
<dbReference type="PROSITE" id="PS50887">
    <property type="entry name" value="GGDEF"/>
    <property type="match status" value="1"/>
</dbReference>
<evidence type="ECO:0000313" key="5">
    <source>
        <dbReference type="Proteomes" id="UP000183656"/>
    </source>
</evidence>
<accession>A0A1I7HLA9</accession>
<dbReference type="Gene3D" id="3.30.450.20">
    <property type="entry name" value="PAS domain"/>
    <property type="match status" value="2"/>
</dbReference>
<dbReference type="InterPro" id="IPR043128">
    <property type="entry name" value="Rev_trsase/Diguanyl_cyclase"/>
</dbReference>
<dbReference type="NCBIfam" id="TIGR00254">
    <property type="entry name" value="GGDEF"/>
    <property type="match status" value="1"/>
</dbReference>
<reference evidence="4 5" key="1">
    <citation type="submission" date="2016-10" db="EMBL/GenBank/DDBJ databases">
        <authorList>
            <person name="de Groot N.N."/>
        </authorList>
    </citation>
    <scope>NUCLEOTIDE SEQUENCE [LARGE SCALE GENOMIC DNA]</scope>
    <source>
        <strain evidence="4 5">R-24608</strain>
    </source>
</reference>
<dbReference type="PROSITE" id="PS50883">
    <property type="entry name" value="EAL"/>
    <property type="match status" value="1"/>
</dbReference>
<dbReference type="InterPro" id="IPR052155">
    <property type="entry name" value="Biofilm_reg_signaling"/>
</dbReference>
<keyword evidence="1" id="KW-0472">Membrane</keyword>
<organism evidence="4 5">
    <name type="scientific">Paenacidovorax caeni</name>
    <dbReference type="NCBI Taxonomy" id="343013"/>
    <lineage>
        <taxon>Bacteria</taxon>
        <taxon>Pseudomonadati</taxon>
        <taxon>Pseudomonadota</taxon>
        <taxon>Betaproteobacteria</taxon>
        <taxon>Burkholderiales</taxon>
        <taxon>Comamonadaceae</taxon>
        <taxon>Paenacidovorax</taxon>
    </lineage>
</organism>
<dbReference type="CDD" id="cd01948">
    <property type="entry name" value="EAL"/>
    <property type="match status" value="1"/>
</dbReference>
<dbReference type="Gene3D" id="3.20.20.450">
    <property type="entry name" value="EAL domain"/>
    <property type="match status" value="1"/>
</dbReference>
<dbReference type="InterPro" id="IPR035965">
    <property type="entry name" value="PAS-like_dom_sf"/>
</dbReference>
<dbReference type="InterPro" id="IPR035919">
    <property type="entry name" value="EAL_sf"/>
</dbReference>
<dbReference type="SMART" id="SM00267">
    <property type="entry name" value="GGDEF"/>
    <property type="match status" value="1"/>
</dbReference>
<dbReference type="PANTHER" id="PTHR44757">
    <property type="entry name" value="DIGUANYLATE CYCLASE DGCP"/>
    <property type="match status" value="1"/>
</dbReference>
<dbReference type="Pfam" id="PF00563">
    <property type="entry name" value="EAL"/>
    <property type="match status" value="1"/>
</dbReference>
<dbReference type="InterPro" id="IPR029787">
    <property type="entry name" value="Nucleotide_cyclase"/>
</dbReference>
<dbReference type="FunFam" id="3.20.20.450:FF:000001">
    <property type="entry name" value="Cyclic di-GMP phosphodiesterase yahA"/>
    <property type="match status" value="1"/>
</dbReference>
<dbReference type="SUPFAM" id="SSF55785">
    <property type="entry name" value="PYP-like sensor domain (PAS domain)"/>
    <property type="match status" value="1"/>
</dbReference>
<name>A0A1I7HLA9_9BURK</name>
<dbReference type="RefSeq" id="WP_054255831.1">
    <property type="nucleotide sequence ID" value="NZ_CYIG01000010.1"/>
</dbReference>
<keyword evidence="5" id="KW-1185">Reference proteome</keyword>
<dbReference type="CDD" id="cd01949">
    <property type="entry name" value="GGDEF"/>
    <property type="match status" value="1"/>
</dbReference>
<proteinExistence type="predicted"/>
<feature type="transmembrane region" description="Helical" evidence="1">
    <location>
        <begin position="13"/>
        <end position="33"/>
    </location>
</feature>
<keyword evidence="1" id="KW-1133">Transmembrane helix</keyword>
<dbReference type="Pfam" id="PF12860">
    <property type="entry name" value="PAS_7"/>
    <property type="match status" value="1"/>
</dbReference>
<dbReference type="OrthoDB" id="9813903at2"/>
<protein>
    <submittedName>
        <fullName evidence="4">Diguanylate cyclase (GGDEF) domain-containing protein</fullName>
    </submittedName>
</protein>
<evidence type="ECO:0000256" key="1">
    <source>
        <dbReference type="SAM" id="Phobius"/>
    </source>
</evidence>
<dbReference type="InterPro" id="IPR000160">
    <property type="entry name" value="GGDEF_dom"/>
</dbReference>
<evidence type="ECO:0000313" key="4">
    <source>
        <dbReference type="EMBL" id="SFU61442.1"/>
    </source>
</evidence>
<dbReference type="InterPro" id="IPR001633">
    <property type="entry name" value="EAL_dom"/>
</dbReference>
<dbReference type="SUPFAM" id="SSF141868">
    <property type="entry name" value="EAL domain-like"/>
    <property type="match status" value="1"/>
</dbReference>
<keyword evidence="1" id="KW-0812">Transmembrane</keyword>
<dbReference type="AlphaFoldDB" id="A0A1I7HLA9"/>
<dbReference type="SUPFAM" id="SSF55073">
    <property type="entry name" value="Nucleotide cyclase"/>
    <property type="match status" value="1"/>
</dbReference>
<feature type="transmembrane region" description="Helical" evidence="1">
    <location>
        <begin position="284"/>
        <end position="306"/>
    </location>
</feature>
<dbReference type="PANTHER" id="PTHR44757:SF2">
    <property type="entry name" value="BIOFILM ARCHITECTURE MAINTENANCE PROTEIN MBAA"/>
    <property type="match status" value="1"/>
</dbReference>
<gene>
    <name evidence="4" type="ORF">SAMN04489707_101137</name>
</gene>
<evidence type="ECO:0000259" key="3">
    <source>
        <dbReference type="PROSITE" id="PS50887"/>
    </source>
</evidence>
<dbReference type="EMBL" id="FPBX01000011">
    <property type="protein sequence ID" value="SFU61442.1"/>
    <property type="molecule type" value="Genomic_DNA"/>
</dbReference>
<dbReference type="Proteomes" id="UP000183656">
    <property type="component" value="Unassembled WGS sequence"/>
</dbReference>
<dbReference type="Pfam" id="PF00990">
    <property type="entry name" value="GGDEF"/>
    <property type="match status" value="1"/>
</dbReference>
<feature type="domain" description="GGDEF" evidence="3">
    <location>
        <begin position="479"/>
        <end position="617"/>
    </location>
</feature>
<dbReference type="STRING" id="343013.SAMN04489707_101137"/>